<comment type="similarity">
    <text evidence="1">Belongs to the asp23 family.</text>
</comment>
<evidence type="ECO:0000313" key="2">
    <source>
        <dbReference type="EMBL" id="RGD75628.1"/>
    </source>
</evidence>
<proteinExistence type="inferred from homology"/>
<accession>A0A3E3E3Z8</accession>
<reference evidence="2 3" key="1">
    <citation type="submission" date="2018-08" db="EMBL/GenBank/DDBJ databases">
        <title>A genome reference for cultivated species of the human gut microbiota.</title>
        <authorList>
            <person name="Zou Y."/>
            <person name="Xue W."/>
            <person name="Luo G."/>
        </authorList>
    </citation>
    <scope>NUCLEOTIDE SEQUENCE [LARGE SCALE GENOMIC DNA]</scope>
    <source>
        <strain evidence="2 3">AM25-6</strain>
    </source>
</reference>
<dbReference type="Pfam" id="PF03780">
    <property type="entry name" value="Asp23"/>
    <property type="match status" value="1"/>
</dbReference>
<dbReference type="RefSeq" id="WP_117531896.1">
    <property type="nucleotide sequence ID" value="NZ_QUSM01000002.1"/>
</dbReference>
<organism evidence="2 3">
    <name type="scientific">Anaerofustis stercorihominis</name>
    <dbReference type="NCBI Taxonomy" id="214853"/>
    <lineage>
        <taxon>Bacteria</taxon>
        <taxon>Bacillati</taxon>
        <taxon>Bacillota</taxon>
        <taxon>Clostridia</taxon>
        <taxon>Eubacteriales</taxon>
        <taxon>Eubacteriaceae</taxon>
        <taxon>Anaerofustis</taxon>
    </lineage>
</organism>
<dbReference type="AlphaFoldDB" id="A0A3E3E3Z8"/>
<gene>
    <name evidence="2" type="ORF">DW687_04705</name>
</gene>
<evidence type="ECO:0000256" key="1">
    <source>
        <dbReference type="ARBA" id="ARBA00005721"/>
    </source>
</evidence>
<protein>
    <submittedName>
        <fullName evidence="2">Asp23/Gls24 family envelope stress response protein</fullName>
    </submittedName>
</protein>
<dbReference type="InterPro" id="IPR005531">
    <property type="entry name" value="Asp23"/>
</dbReference>
<sequence length="122" mass="13133">MSKNIEENIGIKETLEKGDELNISENVITSIVGLVTAEIDGISGFYGGLDIGELFGKKNVGKGVKTIISGKKLIIDVSLIIKYGAIIPELTSEVKKKVKQAIESMTGYSVIQVNIYVEGLEC</sequence>
<comment type="caution">
    <text evidence="2">The sequence shown here is derived from an EMBL/GenBank/DDBJ whole genome shotgun (WGS) entry which is preliminary data.</text>
</comment>
<dbReference type="EMBL" id="QUSM01000002">
    <property type="protein sequence ID" value="RGD75628.1"/>
    <property type="molecule type" value="Genomic_DNA"/>
</dbReference>
<dbReference type="Proteomes" id="UP000261212">
    <property type="component" value="Unassembled WGS sequence"/>
</dbReference>
<dbReference type="PANTHER" id="PTHR34297">
    <property type="entry name" value="HYPOTHETICAL CYTOSOLIC PROTEIN-RELATED"/>
    <property type="match status" value="1"/>
</dbReference>
<evidence type="ECO:0000313" key="3">
    <source>
        <dbReference type="Proteomes" id="UP000261212"/>
    </source>
</evidence>
<name>A0A3E3E3Z8_9FIRM</name>